<gene>
    <name evidence="1" type="ordered locus">SYNW0413</name>
</gene>
<proteinExistence type="predicted"/>
<dbReference type="HOGENOM" id="CLU_1569902_0_0_3"/>
<protein>
    <submittedName>
        <fullName evidence="1">Uncharacterized protein</fullName>
    </submittedName>
</protein>
<evidence type="ECO:0000313" key="2">
    <source>
        <dbReference type="Proteomes" id="UP000001422"/>
    </source>
</evidence>
<sequence>MSQPAFPFHRQWPERCPMKGHDVLFDTPDRLLTLLLISPEEMVQGYLQLLDHDAQPQPFWRQEHDWRPGIEPLSGALIRVMLSSNPELLQLYQAVDRRSGGDGDAHYLERLEQALQPQPLLDAWRGLGELRGELDHQLRLVQQQRLQLDEALALLQRSQRLLDHSVMLPP</sequence>
<reference evidence="1 2" key="1">
    <citation type="journal article" date="2003" name="Nature">
        <title>The genome of a motile marine Synechococcus.</title>
        <authorList>
            <person name="Palenik B."/>
            <person name="Brahamsha B."/>
            <person name="Larimer F."/>
            <person name="Land M."/>
            <person name="Hauser L."/>
            <person name="Chain P."/>
            <person name="Lamerdin J."/>
            <person name="Regala W."/>
            <person name="Allen E.A."/>
            <person name="McCarren J."/>
            <person name="Paulsen I."/>
            <person name="Dufresne A."/>
            <person name="Partensky F."/>
            <person name="Webb E."/>
            <person name="Waterbury J."/>
        </authorList>
    </citation>
    <scope>NUCLEOTIDE SEQUENCE [LARGE SCALE GENOMIC DNA]</scope>
    <source>
        <strain evidence="1 2">WH8102</strain>
    </source>
</reference>
<dbReference type="Proteomes" id="UP000001422">
    <property type="component" value="Chromosome"/>
</dbReference>
<dbReference type="KEGG" id="syw:SYNW0413"/>
<dbReference type="STRING" id="84588.SYNW0413"/>
<dbReference type="EMBL" id="BX569690">
    <property type="protein sequence ID" value="CAE06928.1"/>
    <property type="molecule type" value="Genomic_DNA"/>
</dbReference>
<dbReference type="AlphaFoldDB" id="Q7U946"/>
<name>Q7U946_PARMW</name>
<evidence type="ECO:0000313" key="1">
    <source>
        <dbReference type="EMBL" id="CAE06928.1"/>
    </source>
</evidence>
<keyword evidence="2" id="KW-1185">Reference proteome</keyword>
<accession>Q7U946</accession>
<dbReference type="RefSeq" id="WP_011127287.1">
    <property type="nucleotide sequence ID" value="NC_005070.1"/>
</dbReference>
<organism evidence="1 2">
    <name type="scientific">Parasynechococcus marenigrum (strain WH8102)</name>
    <dbReference type="NCBI Taxonomy" id="84588"/>
    <lineage>
        <taxon>Bacteria</taxon>
        <taxon>Bacillati</taxon>
        <taxon>Cyanobacteriota</taxon>
        <taxon>Cyanophyceae</taxon>
        <taxon>Synechococcales</taxon>
        <taxon>Prochlorococcaceae</taxon>
        <taxon>Parasynechococcus</taxon>
        <taxon>Parasynechococcus marenigrum</taxon>
    </lineage>
</organism>